<name>A0AAD4CC87_ASPNN</name>
<dbReference type="Gene3D" id="3.30.40.10">
    <property type="entry name" value="Zinc/RING finger domain, C3HC4 (zinc finger)"/>
    <property type="match status" value="1"/>
</dbReference>
<evidence type="ECO:0000313" key="15">
    <source>
        <dbReference type="EMBL" id="KAF9883801.1"/>
    </source>
</evidence>
<evidence type="ECO:0000256" key="6">
    <source>
        <dbReference type="ARBA" id="ARBA00022771"/>
    </source>
</evidence>
<evidence type="ECO:0000256" key="1">
    <source>
        <dbReference type="ARBA" id="ARBA00004167"/>
    </source>
</evidence>
<dbReference type="GO" id="GO:0016740">
    <property type="term" value="F:transferase activity"/>
    <property type="evidence" value="ECO:0007669"/>
    <property type="project" value="UniProtKB-KW"/>
</dbReference>
<evidence type="ECO:0000256" key="8">
    <source>
        <dbReference type="ARBA" id="ARBA00022833"/>
    </source>
</evidence>
<dbReference type="Pfam" id="PF13639">
    <property type="entry name" value="zf-RING_2"/>
    <property type="match status" value="1"/>
</dbReference>
<evidence type="ECO:0000256" key="11">
    <source>
        <dbReference type="PROSITE-ProRule" id="PRU00175"/>
    </source>
</evidence>
<reference evidence="15" key="1">
    <citation type="journal article" date="2019" name="Beilstein J. Org. Chem.">
        <title>Nanangenines: drimane sesquiterpenoids as the dominant metabolite cohort of a novel Australian fungus, Aspergillus nanangensis.</title>
        <authorList>
            <person name="Lacey H.J."/>
            <person name="Gilchrist C.L.M."/>
            <person name="Crombie A."/>
            <person name="Kalaitzis J.A."/>
            <person name="Vuong D."/>
            <person name="Rutledge P.J."/>
            <person name="Turner P."/>
            <person name="Pitt J.I."/>
            <person name="Lacey E."/>
            <person name="Chooi Y.H."/>
            <person name="Piggott A.M."/>
        </authorList>
    </citation>
    <scope>NUCLEOTIDE SEQUENCE</scope>
    <source>
        <strain evidence="15">MST-FP2251</strain>
    </source>
</reference>
<accession>A0AAD4CC87</accession>
<dbReference type="Proteomes" id="UP001194746">
    <property type="component" value="Unassembled WGS sequence"/>
</dbReference>
<evidence type="ECO:0000256" key="2">
    <source>
        <dbReference type="ARBA" id="ARBA00004906"/>
    </source>
</evidence>
<keyword evidence="10 13" id="KW-0472">Membrane</keyword>
<feature type="transmembrane region" description="Helical" evidence="13">
    <location>
        <begin position="226"/>
        <end position="251"/>
    </location>
</feature>
<evidence type="ECO:0000256" key="13">
    <source>
        <dbReference type="SAM" id="Phobius"/>
    </source>
</evidence>
<keyword evidence="5" id="KW-0479">Metal-binding</keyword>
<evidence type="ECO:0000256" key="12">
    <source>
        <dbReference type="SAM" id="MobiDB-lite"/>
    </source>
</evidence>
<proteinExistence type="predicted"/>
<evidence type="ECO:0000256" key="5">
    <source>
        <dbReference type="ARBA" id="ARBA00022723"/>
    </source>
</evidence>
<feature type="domain" description="RING-type" evidence="14">
    <location>
        <begin position="411"/>
        <end position="454"/>
    </location>
</feature>
<keyword evidence="4 13" id="KW-0812">Transmembrane</keyword>
<keyword evidence="7" id="KW-0833">Ubl conjugation pathway</keyword>
<dbReference type="SUPFAM" id="SSF57850">
    <property type="entry name" value="RING/U-box"/>
    <property type="match status" value="1"/>
</dbReference>
<keyword evidence="6 11" id="KW-0863">Zinc-finger</keyword>
<comment type="caution">
    <text evidence="15">The sequence shown here is derived from an EMBL/GenBank/DDBJ whole genome shotgun (WGS) entry which is preliminary data.</text>
</comment>
<dbReference type="InterPro" id="IPR013083">
    <property type="entry name" value="Znf_RING/FYVE/PHD"/>
</dbReference>
<evidence type="ECO:0000256" key="3">
    <source>
        <dbReference type="ARBA" id="ARBA00022679"/>
    </source>
</evidence>
<evidence type="ECO:0000256" key="4">
    <source>
        <dbReference type="ARBA" id="ARBA00022692"/>
    </source>
</evidence>
<dbReference type="AlphaFoldDB" id="A0AAD4CC87"/>
<evidence type="ECO:0000256" key="10">
    <source>
        <dbReference type="ARBA" id="ARBA00023136"/>
    </source>
</evidence>
<keyword evidence="3" id="KW-0808">Transferase</keyword>
<evidence type="ECO:0000259" key="14">
    <source>
        <dbReference type="PROSITE" id="PS50089"/>
    </source>
</evidence>
<feature type="compositionally biased region" description="Basic and acidic residues" evidence="12">
    <location>
        <begin position="304"/>
        <end position="329"/>
    </location>
</feature>
<dbReference type="PANTHER" id="PTHR45768:SF18">
    <property type="entry name" value="RING-H2 FINGER PROTEIN ATL47-RELATED"/>
    <property type="match status" value="1"/>
</dbReference>
<dbReference type="GO" id="GO:0008270">
    <property type="term" value="F:zinc ion binding"/>
    <property type="evidence" value="ECO:0007669"/>
    <property type="project" value="UniProtKB-KW"/>
</dbReference>
<keyword evidence="16" id="KW-1185">Reference proteome</keyword>
<sequence length="482" mass="52792">MTSSTTAAKSLTTAATLFAGPGAANNATPAVNDSATFHFVLDGTVETLSTENSPDGPIKGLMFVPSLYPQDPCNDITAPFIPTNVTRLQDVSEFGYQTIGLAPWVSPDCTQAFLNASRQAGNEALVFFVPSNNGTKPPNADDPTWQLGDGGVWKTQNLFPVYAIPGAAGATLMGQLASYSGNSSPPSSAQHEFRNGSKSFNMPADIRLFTLIDLERGGDNSKMPSLWGFILAIVGTILVLSIVLLLCYQLVQKRRRENLQRRIEAGEADIENLGLHQLKVPQEVLDSIPVYIYPGIDALSEKNLSPEKADTTTSTDEIREQKEDHEEINPRQSESTRNTPSPQSEDSEIEQPRDPHELIEPPPPTPKNQVLVEKAPHSEIQPDITQYQCEEDIPDDTKPRWNRLSRSQTTCAICLDDFVAGTSTVRELPCGHIFHVECIDMSLARNSSLCPLCKKCVLPSGCWTVPVTNTMVHRDHVVRRSQ</sequence>
<keyword evidence="8" id="KW-0862">Zinc</keyword>
<dbReference type="InterPro" id="IPR001841">
    <property type="entry name" value="Znf_RING"/>
</dbReference>
<organism evidence="15 16">
    <name type="scientific">Aspergillus nanangensis</name>
    <dbReference type="NCBI Taxonomy" id="2582783"/>
    <lineage>
        <taxon>Eukaryota</taxon>
        <taxon>Fungi</taxon>
        <taxon>Dikarya</taxon>
        <taxon>Ascomycota</taxon>
        <taxon>Pezizomycotina</taxon>
        <taxon>Eurotiomycetes</taxon>
        <taxon>Eurotiomycetidae</taxon>
        <taxon>Eurotiales</taxon>
        <taxon>Aspergillaceae</taxon>
        <taxon>Aspergillus</taxon>
        <taxon>Aspergillus subgen. Circumdati</taxon>
    </lineage>
</organism>
<evidence type="ECO:0000256" key="7">
    <source>
        <dbReference type="ARBA" id="ARBA00022786"/>
    </source>
</evidence>
<dbReference type="CDD" id="cd16473">
    <property type="entry name" value="RING-H2_RNF103"/>
    <property type="match status" value="1"/>
</dbReference>
<dbReference type="SMART" id="SM00184">
    <property type="entry name" value="RING"/>
    <property type="match status" value="1"/>
</dbReference>
<dbReference type="PROSITE" id="PS50089">
    <property type="entry name" value="ZF_RING_2"/>
    <property type="match status" value="1"/>
</dbReference>
<feature type="compositionally biased region" description="Polar residues" evidence="12">
    <location>
        <begin position="330"/>
        <end position="344"/>
    </location>
</feature>
<dbReference type="PANTHER" id="PTHR45768">
    <property type="entry name" value="E3 UBIQUITIN-PROTEIN LIGASE RNF13-LIKE"/>
    <property type="match status" value="1"/>
</dbReference>
<feature type="region of interest" description="Disordered" evidence="12">
    <location>
        <begin position="303"/>
        <end position="370"/>
    </location>
</feature>
<protein>
    <recommendedName>
        <fullName evidence="14">RING-type domain-containing protein</fullName>
    </recommendedName>
</protein>
<dbReference type="GO" id="GO:0016020">
    <property type="term" value="C:membrane"/>
    <property type="evidence" value="ECO:0007669"/>
    <property type="project" value="UniProtKB-SubCell"/>
</dbReference>
<dbReference type="EMBL" id="VCAU01000147">
    <property type="protein sequence ID" value="KAF9883801.1"/>
    <property type="molecule type" value="Genomic_DNA"/>
</dbReference>
<evidence type="ECO:0000313" key="16">
    <source>
        <dbReference type="Proteomes" id="UP001194746"/>
    </source>
</evidence>
<gene>
    <name evidence="15" type="ORF">FE257_002785</name>
</gene>
<comment type="subcellular location">
    <subcellularLocation>
        <location evidence="1">Membrane</location>
        <topology evidence="1">Single-pass membrane protein</topology>
    </subcellularLocation>
</comment>
<keyword evidence="9 13" id="KW-1133">Transmembrane helix</keyword>
<feature type="compositionally biased region" description="Basic and acidic residues" evidence="12">
    <location>
        <begin position="350"/>
        <end position="359"/>
    </location>
</feature>
<evidence type="ECO:0000256" key="9">
    <source>
        <dbReference type="ARBA" id="ARBA00022989"/>
    </source>
</evidence>
<reference evidence="15" key="2">
    <citation type="submission" date="2020-02" db="EMBL/GenBank/DDBJ databases">
        <authorList>
            <person name="Gilchrist C.L.M."/>
            <person name="Chooi Y.-H."/>
        </authorList>
    </citation>
    <scope>NUCLEOTIDE SEQUENCE</scope>
    <source>
        <strain evidence="15">MST-FP2251</strain>
    </source>
</reference>
<comment type="pathway">
    <text evidence="2">Protein modification; protein ubiquitination.</text>
</comment>